<dbReference type="GO" id="GO:0009279">
    <property type="term" value="C:cell outer membrane"/>
    <property type="evidence" value="ECO:0007669"/>
    <property type="project" value="UniProtKB-SubCell"/>
</dbReference>
<comment type="caution">
    <text evidence="15">The sequence shown here is derived from an EMBL/GenBank/DDBJ whole genome shotgun (WGS) entry which is preliminary data.</text>
</comment>
<dbReference type="InterPro" id="IPR000531">
    <property type="entry name" value="Beta-barrel_TonB"/>
</dbReference>
<evidence type="ECO:0000256" key="7">
    <source>
        <dbReference type="ARBA" id="ARBA00023065"/>
    </source>
</evidence>
<keyword evidence="5 11" id="KW-0812">Transmembrane</keyword>
<evidence type="ECO:0000256" key="12">
    <source>
        <dbReference type="RuleBase" id="RU003357"/>
    </source>
</evidence>
<evidence type="ECO:0000256" key="3">
    <source>
        <dbReference type="ARBA" id="ARBA00022452"/>
    </source>
</evidence>
<protein>
    <submittedName>
        <fullName evidence="15">Iron complex outermembrane receptor protein</fullName>
    </submittedName>
</protein>
<feature type="domain" description="TonB-dependent receptor plug" evidence="14">
    <location>
        <begin position="58"/>
        <end position="160"/>
    </location>
</feature>
<keyword evidence="7" id="KW-0406">Ion transport</keyword>
<evidence type="ECO:0000256" key="6">
    <source>
        <dbReference type="ARBA" id="ARBA00023004"/>
    </source>
</evidence>
<evidence type="ECO:0000256" key="10">
    <source>
        <dbReference type="ARBA" id="ARBA00023237"/>
    </source>
</evidence>
<keyword evidence="9 11" id="KW-0472">Membrane</keyword>
<dbReference type="PANTHER" id="PTHR32552:SF81">
    <property type="entry name" value="TONB-DEPENDENT OUTER MEMBRANE RECEPTOR"/>
    <property type="match status" value="1"/>
</dbReference>
<dbReference type="Proteomes" id="UP000537130">
    <property type="component" value="Unassembled WGS sequence"/>
</dbReference>
<feature type="domain" description="TonB-dependent receptor-like beta-barrel" evidence="13">
    <location>
        <begin position="381"/>
        <end position="748"/>
    </location>
</feature>
<dbReference type="GO" id="GO:0006826">
    <property type="term" value="P:iron ion transport"/>
    <property type="evidence" value="ECO:0007669"/>
    <property type="project" value="UniProtKB-KW"/>
</dbReference>
<dbReference type="Pfam" id="PF00593">
    <property type="entry name" value="TonB_dep_Rec_b-barrel"/>
    <property type="match status" value="1"/>
</dbReference>
<comment type="subcellular location">
    <subcellularLocation>
        <location evidence="1 11">Cell outer membrane</location>
        <topology evidence="1 11">Multi-pass membrane protein</topology>
    </subcellularLocation>
</comment>
<keyword evidence="10 11" id="KW-0998">Cell outer membrane</keyword>
<evidence type="ECO:0000313" key="15">
    <source>
        <dbReference type="EMBL" id="MBB3045823.1"/>
    </source>
</evidence>
<dbReference type="EMBL" id="JACHWY010000001">
    <property type="protein sequence ID" value="MBB3045823.1"/>
    <property type="molecule type" value="Genomic_DNA"/>
</dbReference>
<reference evidence="15 16" key="1">
    <citation type="submission" date="2020-08" db="EMBL/GenBank/DDBJ databases">
        <title>Genomic Encyclopedia of Type Strains, Phase III (KMG-III): the genomes of soil and plant-associated and newly described type strains.</title>
        <authorList>
            <person name="Whitman W."/>
        </authorList>
    </citation>
    <scope>NUCLEOTIDE SEQUENCE [LARGE SCALE GENOMIC DNA]</scope>
    <source>
        <strain evidence="15 16">CECT 8654</strain>
    </source>
</reference>
<evidence type="ECO:0000256" key="11">
    <source>
        <dbReference type="PROSITE-ProRule" id="PRU01360"/>
    </source>
</evidence>
<keyword evidence="4" id="KW-0410">Iron transport</keyword>
<dbReference type="PANTHER" id="PTHR32552">
    <property type="entry name" value="FERRICHROME IRON RECEPTOR-RELATED"/>
    <property type="match status" value="1"/>
</dbReference>
<evidence type="ECO:0000256" key="5">
    <source>
        <dbReference type="ARBA" id="ARBA00022692"/>
    </source>
</evidence>
<accession>A0A7W4W298</accession>
<dbReference type="InterPro" id="IPR012910">
    <property type="entry name" value="Plug_dom"/>
</dbReference>
<dbReference type="Pfam" id="PF07715">
    <property type="entry name" value="Plug"/>
    <property type="match status" value="1"/>
</dbReference>
<organism evidence="15 16">
    <name type="scientific">Litorivivens lipolytica</name>
    <dbReference type="NCBI Taxonomy" id="1524264"/>
    <lineage>
        <taxon>Bacteria</taxon>
        <taxon>Pseudomonadati</taxon>
        <taxon>Pseudomonadota</taxon>
        <taxon>Gammaproteobacteria</taxon>
        <taxon>Litorivivens</taxon>
    </lineage>
</organism>
<evidence type="ECO:0000256" key="8">
    <source>
        <dbReference type="ARBA" id="ARBA00023077"/>
    </source>
</evidence>
<evidence type="ECO:0000313" key="16">
    <source>
        <dbReference type="Proteomes" id="UP000537130"/>
    </source>
</evidence>
<evidence type="ECO:0000256" key="4">
    <source>
        <dbReference type="ARBA" id="ARBA00022496"/>
    </source>
</evidence>
<dbReference type="InterPro" id="IPR036942">
    <property type="entry name" value="Beta-barrel_TonB_sf"/>
</dbReference>
<dbReference type="PROSITE" id="PS52016">
    <property type="entry name" value="TONB_DEPENDENT_REC_3"/>
    <property type="match status" value="1"/>
</dbReference>
<keyword evidence="8 12" id="KW-0798">TonB box</keyword>
<dbReference type="Gene3D" id="2.40.170.20">
    <property type="entry name" value="TonB-dependent receptor, beta-barrel domain"/>
    <property type="match status" value="1"/>
</dbReference>
<evidence type="ECO:0000256" key="9">
    <source>
        <dbReference type="ARBA" id="ARBA00023136"/>
    </source>
</evidence>
<dbReference type="SUPFAM" id="SSF56935">
    <property type="entry name" value="Porins"/>
    <property type="match status" value="1"/>
</dbReference>
<evidence type="ECO:0000256" key="2">
    <source>
        <dbReference type="ARBA" id="ARBA00022448"/>
    </source>
</evidence>
<dbReference type="InterPro" id="IPR039426">
    <property type="entry name" value="TonB-dep_rcpt-like"/>
</dbReference>
<evidence type="ECO:0000259" key="14">
    <source>
        <dbReference type="Pfam" id="PF07715"/>
    </source>
</evidence>
<evidence type="ECO:0000259" key="13">
    <source>
        <dbReference type="Pfam" id="PF00593"/>
    </source>
</evidence>
<keyword evidence="16" id="KW-1185">Reference proteome</keyword>
<dbReference type="RefSeq" id="WP_183408548.1">
    <property type="nucleotide sequence ID" value="NZ_JACHWY010000001.1"/>
</dbReference>
<evidence type="ECO:0000256" key="1">
    <source>
        <dbReference type="ARBA" id="ARBA00004571"/>
    </source>
</evidence>
<dbReference type="AlphaFoldDB" id="A0A7W4W298"/>
<keyword evidence="6" id="KW-0408">Iron</keyword>
<sequence length="792" mass="86953">MSMLFSTVMQFACFTANAQEAPVEKEASSENGGLPETTKSGLVIEEVYVTVSKRSESLQKVLGSVSALSGETLQDNNVQDFNSLVELIPGVVAQDEQKIAIRGISRTRNGPSPVSFHVNDVFIGSQGADIRGEPFYDLGAIEVVRGPSGTLFGRNSTAGAINAKWRAPELEWAIGGDIRYSSLTESHARAYINIPLLGEDNPLLLGRIAMIKRESEGTLDNLLTLDSDDPGNIRDEFVRLYLTSEPTDNVQIGLRAIRYESTPREIPFVGSPSLATRRSGVLEELGAQSLPEDLTKVRSRVSDNFGLSSSEFTRIDGDISWLLESLPVLGDVEMVLVGGEMRRKQAETYDVDGTEEPILEGVSLRPNDVRRTAELRFASQNDSGFDWLFGLFWFEQIVDRDNFVLARAFVKPSDLGAPALPGETSIIVDVEVNTPGEELEDKSSAVFLNLDMDLAELFNGPPVELTVGLRRNSDEFTLRTPQNDIIAKTPLGAVFPVTEQRDGLQFAEFDETTGELGARWFYSEAGMAYLKYARGYKPGLAQTIEKLDGSIIQNPVDPEFIDAWEAGLKTSFFDRTLQFNAAAFYYDYQDLQVSQITPGGIITENAASATIQGFEIETQWTPTASLFIQASAAWTDATYNDYCGTDEGRLAPDSPEPGCTDKAPLDFSGERLTAAPEFSAVLLANYLIYLGDWGTLTPSLKISWSDDLDRRGVGNPNDHVVAHSTSDFRLTWESPSQHWKVQGFVENLEGSANDDIFFSAFTPVAIGAEQPTFSLFNNIPPRLVGLSVEARF</sequence>
<comment type="similarity">
    <text evidence="11 12">Belongs to the TonB-dependent receptor family.</text>
</comment>
<keyword evidence="15" id="KW-0675">Receptor</keyword>
<gene>
    <name evidence="15" type="ORF">FHR99_000059</name>
</gene>
<keyword evidence="3 11" id="KW-1134">Transmembrane beta strand</keyword>
<keyword evidence="2 11" id="KW-0813">Transport</keyword>
<proteinExistence type="inferred from homology"/>
<name>A0A7W4W298_9GAMM</name>